<feature type="compositionally biased region" description="Acidic residues" evidence="7">
    <location>
        <begin position="1364"/>
        <end position="1377"/>
    </location>
</feature>
<feature type="compositionally biased region" description="Basic and acidic residues" evidence="7">
    <location>
        <begin position="1955"/>
        <end position="1977"/>
    </location>
</feature>
<feature type="transmembrane region" description="Helical" evidence="8">
    <location>
        <begin position="214"/>
        <end position="241"/>
    </location>
</feature>
<dbReference type="InterPro" id="IPR035965">
    <property type="entry name" value="PAS-like_dom_sf"/>
</dbReference>
<name>A0A835SQ01_9CHLO</name>
<feature type="transmembrane region" description="Helical" evidence="8">
    <location>
        <begin position="124"/>
        <end position="149"/>
    </location>
</feature>
<keyword evidence="1" id="KW-0600">Photoreceptor protein</keyword>
<keyword evidence="3" id="KW-0808">Transferase</keyword>
<evidence type="ECO:0000256" key="3">
    <source>
        <dbReference type="ARBA" id="ARBA00022679"/>
    </source>
</evidence>
<dbReference type="PANTHER" id="PTHR31600:SF2">
    <property type="entry name" value="GAMETE ENRICHED GENE 10 PROTEIN-RELATED"/>
    <property type="match status" value="1"/>
</dbReference>
<evidence type="ECO:0000256" key="7">
    <source>
        <dbReference type="SAM" id="MobiDB-lite"/>
    </source>
</evidence>
<feature type="transmembrane region" description="Helical" evidence="8">
    <location>
        <begin position="72"/>
        <end position="94"/>
    </location>
</feature>
<feature type="region of interest" description="Disordered" evidence="7">
    <location>
        <begin position="2391"/>
        <end position="2444"/>
    </location>
</feature>
<evidence type="ECO:0000256" key="4">
    <source>
        <dbReference type="ARBA" id="ARBA00022741"/>
    </source>
</evidence>
<dbReference type="InterPro" id="IPR000014">
    <property type="entry name" value="PAS"/>
</dbReference>
<keyword evidence="2" id="KW-0716">Sensory transduction</keyword>
<feature type="transmembrane region" description="Helical" evidence="8">
    <location>
        <begin position="1667"/>
        <end position="1688"/>
    </location>
</feature>
<feature type="compositionally biased region" description="Low complexity" evidence="7">
    <location>
        <begin position="2003"/>
        <end position="2020"/>
    </location>
</feature>
<feature type="region of interest" description="Disordered" evidence="7">
    <location>
        <begin position="1928"/>
        <end position="2020"/>
    </location>
</feature>
<protein>
    <recommendedName>
        <fullName evidence="9">PAS domain-containing protein</fullName>
    </recommendedName>
</protein>
<dbReference type="CDD" id="cd00130">
    <property type="entry name" value="PAS"/>
    <property type="match status" value="1"/>
</dbReference>
<keyword evidence="5" id="KW-0418">Kinase</keyword>
<evidence type="ECO:0000259" key="9">
    <source>
        <dbReference type="PROSITE" id="PS50112"/>
    </source>
</evidence>
<keyword evidence="8" id="KW-1133">Transmembrane helix</keyword>
<dbReference type="GO" id="GO:0005524">
    <property type="term" value="F:ATP binding"/>
    <property type="evidence" value="ECO:0007669"/>
    <property type="project" value="UniProtKB-KW"/>
</dbReference>
<feature type="region of interest" description="Disordered" evidence="7">
    <location>
        <begin position="1526"/>
        <end position="1546"/>
    </location>
</feature>
<keyword evidence="4" id="KW-0547">Nucleotide-binding</keyword>
<feature type="region of interest" description="Disordered" evidence="7">
    <location>
        <begin position="1471"/>
        <end position="1512"/>
    </location>
</feature>
<feature type="transmembrane region" description="Helical" evidence="8">
    <location>
        <begin position="170"/>
        <end position="194"/>
    </location>
</feature>
<feature type="compositionally biased region" description="Gly residues" evidence="7">
    <location>
        <begin position="1943"/>
        <end position="1954"/>
    </location>
</feature>
<dbReference type="SUPFAM" id="SSF55785">
    <property type="entry name" value="PYP-like sensor domain (PAS domain)"/>
    <property type="match status" value="2"/>
</dbReference>
<feature type="transmembrane region" description="Helical" evidence="8">
    <location>
        <begin position="308"/>
        <end position="330"/>
    </location>
</feature>
<keyword evidence="1" id="KW-0675">Receptor</keyword>
<feature type="transmembrane region" description="Helical" evidence="8">
    <location>
        <begin position="279"/>
        <end position="296"/>
    </location>
</feature>
<comment type="caution">
    <text evidence="10">The sequence shown here is derived from an EMBL/GenBank/DDBJ whole genome shotgun (WGS) entry which is preliminary data.</text>
</comment>
<dbReference type="FunFam" id="3.30.450.20:FF:000060">
    <property type="entry name" value="Sensor protein FixL"/>
    <property type="match status" value="1"/>
</dbReference>
<evidence type="ECO:0000313" key="11">
    <source>
        <dbReference type="Proteomes" id="UP000613740"/>
    </source>
</evidence>
<dbReference type="SMART" id="SM00091">
    <property type="entry name" value="PAS"/>
    <property type="match status" value="2"/>
</dbReference>
<feature type="region of interest" description="Disordered" evidence="7">
    <location>
        <begin position="1074"/>
        <end position="1094"/>
    </location>
</feature>
<evidence type="ECO:0000313" key="10">
    <source>
        <dbReference type="EMBL" id="KAG2429691.1"/>
    </source>
</evidence>
<feature type="compositionally biased region" description="Low complexity" evidence="7">
    <location>
        <begin position="1409"/>
        <end position="1445"/>
    </location>
</feature>
<dbReference type="Pfam" id="PF13426">
    <property type="entry name" value="PAS_9"/>
    <property type="match status" value="1"/>
</dbReference>
<keyword evidence="8" id="KW-0812">Transmembrane</keyword>
<feature type="region of interest" description="Disordered" evidence="7">
    <location>
        <begin position="1559"/>
        <end position="1623"/>
    </location>
</feature>
<evidence type="ECO:0000256" key="8">
    <source>
        <dbReference type="SAM" id="Phobius"/>
    </source>
</evidence>
<evidence type="ECO:0000256" key="5">
    <source>
        <dbReference type="ARBA" id="ARBA00022777"/>
    </source>
</evidence>
<dbReference type="EMBL" id="JAEHOD010000083">
    <property type="protein sequence ID" value="KAG2429691.1"/>
    <property type="molecule type" value="Genomic_DNA"/>
</dbReference>
<dbReference type="Pfam" id="PF25474">
    <property type="entry name" value="TPR_TmcB"/>
    <property type="match status" value="1"/>
</dbReference>
<keyword evidence="11" id="KW-1185">Reference proteome</keyword>
<reference evidence="10" key="1">
    <citation type="journal article" date="2020" name="bioRxiv">
        <title>Comparative genomics of Chlamydomonas.</title>
        <authorList>
            <person name="Craig R.J."/>
            <person name="Hasan A.R."/>
            <person name="Ness R.W."/>
            <person name="Keightley P.D."/>
        </authorList>
    </citation>
    <scope>NUCLEOTIDE SEQUENCE</scope>
    <source>
        <strain evidence="10">CCAP 11/173</strain>
    </source>
</reference>
<dbReference type="OrthoDB" id="10405224at2759"/>
<feature type="region of interest" description="Disordered" evidence="7">
    <location>
        <begin position="1"/>
        <end position="45"/>
    </location>
</feature>
<dbReference type="GO" id="GO:0009881">
    <property type="term" value="F:photoreceptor activity"/>
    <property type="evidence" value="ECO:0007669"/>
    <property type="project" value="UniProtKB-KW"/>
</dbReference>
<organism evidence="10 11">
    <name type="scientific">Chlamydomonas schloesseri</name>
    <dbReference type="NCBI Taxonomy" id="2026947"/>
    <lineage>
        <taxon>Eukaryota</taxon>
        <taxon>Viridiplantae</taxon>
        <taxon>Chlorophyta</taxon>
        <taxon>core chlorophytes</taxon>
        <taxon>Chlorophyceae</taxon>
        <taxon>CS clade</taxon>
        <taxon>Chlamydomonadales</taxon>
        <taxon>Chlamydomonadaceae</taxon>
        <taxon>Chlamydomonas</taxon>
    </lineage>
</organism>
<dbReference type="Gene3D" id="3.30.450.20">
    <property type="entry name" value="PAS domain"/>
    <property type="match status" value="2"/>
</dbReference>
<feature type="compositionally biased region" description="Low complexity" evidence="7">
    <location>
        <begin position="1595"/>
        <end position="1604"/>
    </location>
</feature>
<feature type="transmembrane region" description="Helical" evidence="8">
    <location>
        <begin position="253"/>
        <end position="273"/>
    </location>
</feature>
<keyword evidence="6" id="KW-0067">ATP-binding</keyword>
<evidence type="ECO:0000256" key="2">
    <source>
        <dbReference type="ARBA" id="ARBA00022606"/>
    </source>
</evidence>
<accession>A0A835SQ01</accession>
<dbReference type="PROSITE" id="PS50112">
    <property type="entry name" value="PAS"/>
    <property type="match status" value="1"/>
</dbReference>
<dbReference type="PANTHER" id="PTHR31600">
    <property type="entry name" value="TINY MACROCYSTS PROTEIN B-RELATED"/>
    <property type="match status" value="1"/>
</dbReference>
<evidence type="ECO:0000256" key="1">
    <source>
        <dbReference type="ARBA" id="ARBA00022543"/>
    </source>
</evidence>
<dbReference type="Proteomes" id="UP000613740">
    <property type="component" value="Unassembled WGS sequence"/>
</dbReference>
<feature type="compositionally biased region" description="Basic and acidic residues" evidence="7">
    <location>
        <begin position="1"/>
        <end position="14"/>
    </location>
</feature>
<sequence>MARSEGDASSRGDADSGTSSQHEARDTIKKRRNAGGGEEDDLTEQNKTLQEAIHQSMYTLARSRSADDWRLAGLKCVLEALVPFLVVFNPTMLWPINTGNPVWQVVRWALPRSPVARIWGYDTYILLFYVLVGLIGGVLAAVAALTFLMRRQEQSRWLRRFAMFIQKFTDVIFGMLYVSIFDYITFLFNCHWGAHDRRHDYWPEVACMSGSHLATLAVAAVTAVVFFLSTGLMLVAGCELSPTSRGLMASPAALVRLQVLLVKAVFVIAANTLGSLPKIQAIVLVVCVGAICYLNFYSLPFMRRAINCIWIGGWVAVFFTTMVHVVWKWAPHHLEHSVSDTYMLAVLVGVWPAAAVGAALTAVWWRWRMRPLVKFRAADVLQPGAKLKKIYKFDSPEEVELLARGMRHWDSDGVILEDAAQLGEMVIKCGLATFPGDVGLLILHANFLMEVKRDGPAARTQLQLALKGGPSMIQRYQIFSTIENSKRLKDGQSGQLDLQSYVEFKRNYRAVIRVHKAALAAQRDFWTLLLGKSHLTMAQVAAALDGVEAAAGTAHQVYKRVLERYPANGKLLRCYGKFLEDVRHDTAAAVQAYTEAARHGGGDGLLSLDLKIEGSDKPEFLTSMDLHEDACMVINHEGTILMVNSCVTPLLGYLKAELEGANVSMIMPQPFAGRHAGYMQRYVQGGEPHILDTVRDVVALHKDRFVFPLQLCVTKLSGIGTDSIFLGVLRPVPLDARNVRAWVAPNGLILCTDPQFASLTGLSSGDMVGRHFQSLVTDMGACESLLEACKDAPFESLAAGLLVAPLRLAHKYLPPVPVEIRVSPSGTDAQRLFVFNARRTDGNSDGLMVVDTKGALTFATWDVAAMLGYPLKRFLTMRLEQLLPQPFAAMHAKHLKDVPATIAPTSCRAGRVVPLLNSKGAQVPVRLRVASQDDAGTGRMQHVVQVAKVDASSPADLYGASRLVLTCTMDGRITGVDPPGSTVFGFTAGGLVGSNLADCIDVFGEWRDRAGAHQMELLLLSLLDREAEMPGTSWRVLVHGPLNELESLPNIGKGAAPRRATGVRACLQSELVEALEEEQEQGQEQGQGQGQGQGQDAGGFVYAAPVAIAGAGAGAATAAAAAAAAPAVKIRARIVLWRRDLLCGVVELDDKLVVRRADMDTGLIVGLPPASLARMPLHRLLDVPPGAKWEEIMAADAKAGGKGGRKDGGGGGGGGGAQRSALKGGTGAVTVWGPKAFIGAHPDCGTMRISVQGVTGAGAGGRISATLHPDTTYVGARANVYRALGLEALMGQQAGQQQGGEQQEQEQQQQKQQKQLVHSNSSSASGDDREVGGPARKPRATQRRRQKQQRASEEVREGSSEERGEQEEQEQEQEDADGIGFGTRSNVGSGSVSDGGLGEQQGGADDVDAPAAAAAAAAGAAIPAGAGRRGSAAGDAADETAAGSDAHLHQRAASQSAFVASWVRNVSRQASRQLAASAAAAPAAAGNSGGGGWPLNGPHQDGSGGGSALRTRASSDRLAVRYSSGLEGAAGSGGAAVRSMGQRSPAELSMGVVAEVEVLQDSQQGGGGAEEEEREDGGGGRKGNPQRRGSGGAGSSDNDAASSANDDDDDAMSASGGHGGGLSDGGSVADVDIAVDARRARLLKRLLKVLGGPSLALPLERLRFRSLVVLGVMVAVHVVCYVVLQGLIAEQFTNVRELHRLALAADRCQVATVKAAVAEFCSRPGVAPVSVCEIPLNRTVSDIRSALEDLESYHQSVFLGLTKTPQPPGDPSLMRVWQSHVHEYTFPMDTVPPGRALNFTSGLWQLGNRFIAAGRELLFWAEDLSGRIGGLRSYAFVLSNGPWALFTAYTQALDYLATHAWNDIASLQTGCIILLVVEAAGLQLACIAYQWWLVRGVEGARRGDMLTGLALPGPVLRSLAHRPLVVLEDSDDEDAEDEDEDGGGGGGGGGGARDGGGRRRSVEGTAPDGHHHNHDGQNQHQHQHQRNNRSSIDFMPPPPPPGGASVAATPGAAGAASGSRSAASGAAHAAAARLRHMDSSAGSGLEEDGGGGGGEDWAAAFMQHGAVGQDSERVAALGDFLNRGGGGGGMKRAVLRPEGRFGVRVNHKVLRSSPHGQLRFMVPLALWELALVAVFVVSFLRLEGLQGPLASLNMSTHVIYRYTRVRMSSLLLVAGSEPAERAHWRSVLAAEVANLENEYDTLMYGGVAASQVAQGIFLHPVPASTFESASFAYNFFREEKCFRWDPSKCYSPESPYYELTHHGLDPMVRRIITEMQLLVADDDSDAVYNGTRYVLMYQVGIRDMYEGLQTSAQLFVDFMLSRFDSIKLLHTILLIATICLAVLYAAFVPRPYAAGTEREAGTLAGLLSHVPPEACDVLALAKQVIRSHEQLMSSSNSAKRRGAGAGGEEEDGGGGGGDGPSNYSHHGSGGFFGRRNNKMVNGKV</sequence>
<evidence type="ECO:0000256" key="6">
    <source>
        <dbReference type="ARBA" id="ARBA00022840"/>
    </source>
</evidence>
<feature type="compositionally biased region" description="Low complexity" evidence="7">
    <location>
        <begin position="1294"/>
        <end position="1315"/>
    </location>
</feature>
<feature type="domain" description="PAS" evidence="9">
    <location>
        <begin position="616"/>
        <end position="686"/>
    </location>
</feature>
<keyword evidence="1" id="KW-0157">Chromophore</keyword>
<feature type="compositionally biased region" description="Polar residues" evidence="7">
    <location>
        <begin position="1316"/>
        <end position="1325"/>
    </location>
</feature>
<feature type="compositionally biased region" description="Basic residues" evidence="7">
    <location>
        <begin position="1336"/>
        <end position="1348"/>
    </location>
</feature>
<feature type="compositionally biased region" description="Gly residues" evidence="7">
    <location>
        <begin position="1085"/>
        <end position="1094"/>
    </location>
</feature>
<dbReference type="NCBIfam" id="TIGR00229">
    <property type="entry name" value="sensory_box"/>
    <property type="match status" value="1"/>
</dbReference>
<dbReference type="InterPro" id="IPR057352">
    <property type="entry name" value="TPR_TmcB/C"/>
</dbReference>
<feature type="compositionally biased region" description="Acidic residues" evidence="7">
    <location>
        <begin position="1928"/>
        <end position="1942"/>
    </location>
</feature>
<keyword evidence="8" id="KW-0472">Membrane</keyword>
<proteinExistence type="predicted"/>
<dbReference type="GO" id="GO:0016301">
    <property type="term" value="F:kinase activity"/>
    <property type="evidence" value="ECO:0007669"/>
    <property type="project" value="UniProtKB-KW"/>
</dbReference>
<gene>
    <name evidence="10" type="ORF">HYH02_013949</name>
</gene>
<feature type="transmembrane region" description="Helical" evidence="8">
    <location>
        <begin position="2328"/>
        <end position="2347"/>
    </location>
</feature>
<feature type="compositionally biased region" description="Low complexity" evidence="7">
    <location>
        <begin position="1471"/>
        <end position="1486"/>
    </location>
</feature>
<feature type="compositionally biased region" description="Basic and acidic residues" evidence="7">
    <location>
        <begin position="1350"/>
        <end position="1363"/>
    </location>
</feature>
<feature type="region of interest" description="Disordered" evidence="7">
    <location>
        <begin position="1198"/>
        <end position="1223"/>
    </location>
</feature>
<feature type="region of interest" description="Disordered" evidence="7">
    <location>
        <begin position="1294"/>
        <end position="1454"/>
    </location>
</feature>
<dbReference type="InterPro" id="IPR052994">
    <property type="entry name" value="Tiny_macrocysts_regulators"/>
</dbReference>
<feature type="transmembrane region" description="Helical" evidence="8">
    <location>
        <begin position="342"/>
        <end position="365"/>
    </location>
</feature>